<feature type="compositionally biased region" description="Low complexity" evidence="1">
    <location>
        <begin position="51"/>
        <end position="67"/>
    </location>
</feature>
<evidence type="ECO:0000256" key="1">
    <source>
        <dbReference type="SAM" id="MobiDB-lite"/>
    </source>
</evidence>
<protein>
    <submittedName>
        <fullName evidence="2">Uncharacterized protein</fullName>
    </submittedName>
</protein>
<dbReference type="PANTHER" id="PTHR33414:SF2">
    <property type="entry name" value="PROTEIN PLASTID MOVEMENT IMPAIRED 1"/>
    <property type="match status" value="1"/>
</dbReference>
<dbReference type="EMBL" id="BTGU01014620">
    <property type="protein sequence ID" value="GMN74347.1"/>
    <property type="molecule type" value="Genomic_DNA"/>
</dbReference>
<evidence type="ECO:0000313" key="3">
    <source>
        <dbReference type="EMBL" id="GMN74341.1"/>
    </source>
</evidence>
<dbReference type="EMBL" id="BTGU01014618">
    <property type="protein sequence ID" value="GMN74337.1"/>
    <property type="molecule type" value="Genomic_DNA"/>
</dbReference>
<sequence length="136" mass="15193">MAGESSGKRNSSNNTQLLEELEALSQSLYQSHTSSAPTTRRTASLVLPRNSVPSVVSNDAVADARSSSRPRRRMSLSPWRSRPKLDVDEEEETSNRREQAKKFEEKVVARSKSSVSEEKKGGGIWNWKPIRALSHI</sequence>
<reference evidence="2" key="1">
    <citation type="submission" date="2023-07" db="EMBL/GenBank/DDBJ databases">
        <title>draft genome sequence of fig (Ficus carica).</title>
        <authorList>
            <person name="Takahashi T."/>
            <person name="Nishimura K."/>
        </authorList>
    </citation>
    <scope>NUCLEOTIDE SEQUENCE</scope>
</reference>
<dbReference type="InterPro" id="IPR039614">
    <property type="entry name" value="PMI1-like"/>
</dbReference>
<evidence type="ECO:0000313" key="2">
    <source>
        <dbReference type="EMBL" id="GMN74337.1"/>
    </source>
</evidence>
<evidence type="ECO:0000313" key="4">
    <source>
        <dbReference type="EMBL" id="GMN74347.1"/>
    </source>
</evidence>
<dbReference type="PANTHER" id="PTHR33414">
    <property type="entry name" value="PROTEIN PLASTID MOVEMENT IMPAIRED 1-RELATED 1"/>
    <property type="match status" value="1"/>
</dbReference>
<organism evidence="2 6">
    <name type="scientific">Ficus carica</name>
    <name type="common">Common fig</name>
    <dbReference type="NCBI Taxonomy" id="3494"/>
    <lineage>
        <taxon>Eukaryota</taxon>
        <taxon>Viridiplantae</taxon>
        <taxon>Streptophyta</taxon>
        <taxon>Embryophyta</taxon>
        <taxon>Tracheophyta</taxon>
        <taxon>Spermatophyta</taxon>
        <taxon>Magnoliopsida</taxon>
        <taxon>eudicotyledons</taxon>
        <taxon>Gunneridae</taxon>
        <taxon>Pentapetalae</taxon>
        <taxon>rosids</taxon>
        <taxon>fabids</taxon>
        <taxon>Rosales</taxon>
        <taxon>Moraceae</taxon>
        <taxon>Ficeae</taxon>
        <taxon>Ficus</taxon>
    </lineage>
</organism>
<feature type="non-terminal residue" evidence="2">
    <location>
        <position position="136"/>
    </location>
</feature>
<accession>A0AA88EG76</accession>
<name>A0AA88EG76_FICCA</name>
<gene>
    <name evidence="2" type="ORF">TIFTF001_054406</name>
    <name evidence="3" type="ORF">TIFTF001_054408</name>
    <name evidence="4" type="ORF">TIFTF001_054409</name>
    <name evidence="5" type="ORF">TIFTF001_054411</name>
</gene>
<comment type="caution">
    <text evidence="2">The sequence shown here is derived from an EMBL/GenBank/DDBJ whole genome shotgun (WGS) entry which is preliminary data.</text>
</comment>
<keyword evidence="6" id="KW-1185">Reference proteome</keyword>
<feature type="compositionally biased region" description="Low complexity" evidence="1">
    <location>
        <begin position="23"/>
        <end position="44"/>
    </location>
</feature>
<dbReference type="EMBL" id="BTGU01014621">
    <property type="protein sequence ID" value="GMN74354.1"/>
    <property type="molecule type" value="Genomic_DNA"/>
</dbReference>
<feature type="compositionally biased region" description="Basic and acidic residues" evidence="1">
    <location>
        <begin position="93"/>
        <end position="108"/>
    </location>
</feature>
<evidence type="ECO:0000313" key="5">
    <source>
        <dbReference type="EMBL" id="GMN74354.1"/>
    </source>
</evidence>
<dbReference type="EMBL" id="BTGU01014619">
    <property type="protein sequence ID" value="GMN74341.1"/>
    <property type="molecule type" value="Genomic_DNA"/>
</dbReference>
<dbReference type="Proteomes" id="UP001187192">
    <property type="component" value="Unassembled WGS sequence"/>
</dbReference>
<dbReference type="AlphaFoldDB" id="A0AA88EG76"/>
<evidence type="ECO:0000313" key="6">
    <source>
        <dbReference type="Proteomes" id="UP001187192"/>
    </source>
</evidence>
<feature type="region of interest" description="Disordered" evidence="1">
    <location>
        <begin position="1"/>
        <end position="121"/>
    </location>
</feature>
<proteinExistence type="predicted"/>